<evidence type="ECO:0000259" key="14">
    <source>
        <dbReference type="PROSITE" id="PS50893"/>
    </source>
</evidence>
<comment type="caution">
    <text evidence="15">The sequence shown here is derived from an EMBL/GenBank/DDBJ whole genome shotgun (WGS) entry which is preliminary data.</text>
</comment>
<feature type="transmembrane region" description="Helical" evidence="13">
    <location>
        <begin position="525"/>
        <end position="552"/>
    </location>
</feature>
<dbReference type="OrthoDB" id="9770036at2"/>
<name>A0A6I3WJQ5_9PSED</name>
<evidence type="ECO:0000256" key="3">
    <source>
        <dbReference type="ARBA" id="ARBA00022475"/>
    </source>
</evidence>
<keyword evidence="4" id="KW-0997">Cell inner membrane</keyword>
<sequence>MSQPLLELKGITRSFMAGDREFIALKGIDLTINAGEMVAITGASGSGKSTLMNILGGLDYATAGSYKINGIETRSLNDEQLAELRRDYFGFIFQRYHLLAHLSALHNVEMPAIYAGTPQTQRYNRAGELLARLGLSGHLTHRPSQLSGGQQQRVSIARALMNGGEVILADEPTGALDTHSGKEVMRILAELHAAGHTVIIVTHDPKVAANAQRIIEVRDGEIVSDRANESSGLELPNEVPIEPRHSGPRRLVASLGLFKEAFNMAWVALVSHRMRTLLTMLGIVIGITSVVSISAIGEGAKRYVLKDIQAIASNTIDILPGTSFGDSRASAIETLLPSDVDALNQLYYVDSATPMVGRNLLLRYGNIDVDAQVNGVSDRYFQVKGLKLDAGISFSESDARRQAQVVVIDHNTRHRLFGAGVDPLGQVILIGNLPCTVIGVTKENKNMFAASKALQIWVPYETAAGRLLGQRHLDSITVRIKDGQPSKVVEDNVNKLMQQRHGTKDFFTNNLDSIMQTVQKTSRSLTLLLSLIAVISLLVGGIGVMNIMLVSVTERTREIGIRMAVGARQSDIRQQFLVEAVMVCLIGGMIGISLSLGIGLLFSLFVKEWEMVFSVGSIVTAFACSTMIGIVFGFVPARNAARLDPIEALARD</sequence>
<evidence type="ECO:0000256" key="13">
    <source>
        <dbReference type="SAM" id="Phobius"/>
    </source>
</evidence>
<keyword evidence="16" id="KW-1185">Reference proteome</keyword>
<dbReference type="InterPro" id="IPR025857">
    <property type="entry name" value="MacB_PCD"/>
</dbReference>
<keyword evidence="3" id="KW-1003">Cell membrane</keyword>
<dbReference type="GO" id="GO:0005524">
    <property type="term" value="F:ATP binding"/>
    <property type="evidence" value="ECO:0007669"/>
    <property type="project" value="UniProtKB-KW"/>
</dbReference>
<dbReference type="InterPro" id="IPR003593">
    <property type="entry name" value="AAA+_ATPase"/>
</dbReference>
<keyword evidence="8" id="KW-1278">Translocase</keyword>
<feature type="domain" description="ABC transporter" evidence="14">
    <location>
        <begin position="6"/>
        <end position="244"/>
    </location>
</feature>
<evidence type="ECO:0000256" key="8">
    <source>
        <dbReference type="ARBA" id="ARBA00022967"/>
    </source>
</evidence>
<evidence type="ECO:0000256" key="7">
    <source>
        <dbReference type="ARBA" id="ARBA00022840"/>
    </source>
</evidence>
<dbReference type="Pfam" id="PF02687">
    <property type="entry name" value="FtsX"/>
    <property type="match status" value="1"/>
</dbReference>
<proteinExistence type="inferred from homology"/>
<dbReference type="PANTHER" id="PTHR30572:SF7">
    <property type="entry name" value="MACROLIDE EXPORT ATP-BINDING_PERMEASE PROTEIN MACB"/>
    <property type="match status" value="1"/>
</dbReference>
<evidence type="ECO:0000256" key="9">
    <source>
        <dbReference type="ARBA" id="ARBA00022989"/>
    </source>
</evidence>
<dbReference type="Gene3D" id="3.40.50.300">
    <property type="entry name" value="P-loop containing nucleotide triphosphate hydrolases"/>
    <property type="match status" value="1"/>
</dbReference>
<gene>
    <name evidence="15" type="primary">macB</name>
    <name evidence="15" type="ORF">GNF76_24635</name>
</gene>
<dbReference type="Pfam" id="PF00005">
    <property type="entry name" value="ABC_tran"/>
    <property type="match status" value="1"/>
</dbReference>
<dbReference type="SUPFAM" id="SSF52540">
    <property type="entry name" value="P-loop containing nucleoside triphosphate hydrolases"/>
    <property type="match status" value="1"/>
</dbReference>
<evidence type="ECO:0000256" key="11">
    <source>
        <dbReference type="ARBA" id="ARBA00038388"/>
    </source>
</evidence>
<dbReference type="GO" id="GO:0022857">
    <property type="term" value="F:transmembrane transporter activity"/>
    <property type="evidence" value="ECO:0007669"/>
    <property type="project" value="UniProtKB-ARBA"/>
</dbReference>
<dbReference type="PANTHER" id="PTHR30572">
    <property type="entry name" value="MEMBRANE COMPONENT OF TRANSPORTER-RELATED"/>
    <property type="match status" value="1"/>
</dbReference>
<keyword evidence="6" id="KW-0547">Nucleotide-binding</keyword>
<reference evidence="15 16" key="1">
    <citation type="submission" date="2019-11" db="EMBL/GenBank/DDBJ databases">
        <title>Pseudomonas karstica sp. nov. and Pseudomonas spelaei sp. nov. from karst caves.</title>
        <authorList>
            <person name="Zeman M."/>
        </authorList>
    </citation>
    <scope>NUCLEOTIDE SEQUENCE [LARGE SCALE GENOMIC DNA]</scope>
    <source>
        <strain evidence="15 16">CCM 7893</strain>
    </source>
</reference>
<dbReference type="RefSeq" id="WP_155585685.1">
    <property type="nucleotide sequence ID" value="NZ_JBHSTH010000031.1"/>
</dbReference>
<evidence type="ECO:0000256" key="6">
    <source>
        <dbReference type="ARBA" id="ARBA00022741"/>
    </source>
</evidence>
<comment type="subcellular location">
    <subcellularLocation>
        <location evidence="1">Cell inner membrane</location>
        <topology evidence="1">Multi-pass membrane protein</topology>
    </subcellularLocation>
</comment>
<dbReference type="EMBL" id="WNNK01000026">
    <property type="protein sequence ID" value="MUF07543.1"/>
    <property type="molecule type" value="Genomic_DNA"/>
</dbReference>
<dbReference type="PROSITE" id="PS50893">
    <property type="entry name" value="ABC_TRANSPORTER_2"/>
    <property type="match status" value="1"/>
</dbReference>
<keyword evidence="2" id="KW-0813">Transport</keyword>
<dbReference type="InterPro" id="IPR003439">
    <property type="entry name" value="ABC_transporter-like_ATP-bd"/>
</dbReference>
<dbReference type="GO" id="GO:0005886">
    <property type="term" value="C:plasma membrane"/>
    <property type="evidence" value="ECO:0007669"/>
    <property type="project" value="UniProtKB-SubCell"/>
</dbReference>
<dbReference type="CDD" id="cd03255">
    <property type="entry name" value="ABC_MJ0796_LolCDE_FtsE"/>
    <property type="match status" value="1"/>
</dbReference>
<dbReference type="FunFam" id="3.40.50.300:FF:000032">
    <property type="entry name" value="Export ABC transporter ATP-binding protein"/>
    <property type="match status" value="1"/>
</dbReference>
<evidence type="ECO:0000256" key="2">
    <source>
        <dbReference type="ARBA" id="ARBA00022448"/>
    </source>
</evidence>
<feature type="transmembrane region" description="Helical" evidence="13">
    <location>
        <begin position="576"/>
        <end position="605"/>
    </location>
</feature>
<evidence type="ECO:0000256" key="10">
    <source>
        <dbReference type="ARBA" id="ARBA00023136"/>
    </source>
</evidence>
<dbReference type="InterPro" id="IPR017911">
    <property type="entry name" value="MacB-like_ATP-bd"/>
</dbReference>
<evidence type="ECO:0000256" key="4">
    <source>
        <dbReference type="ARBA" id="ARBA00022519"/>
    </source>
</evidence>
<dbReference type="Proteomes" id="UP000438196">
    <property type="component" value="Unassembled WGS sequence"/>
</dbReference>
<dbReference type="Pfam" id="PF12704">
    <property type="entry name" value="MacB_PCD"/>
    <property type="match status" value="1"/>
</dbReference>
<evidence type="ECO:0000256" key="5">
    <source>
        <dbReference type="ARBA" id="ARBA00022692"/>
    </source>
</evidence>
<dbReference type="PROSITE" id="PS00211">
    <property type="entry name" value="ABC_TRANSPORTER_1"/>
    <property type="match status" value="1"/>
</dbReference>
<dbReference type="SMART" id="SM00382">
    <property type="entry name" value="AAA"/>
    <property type="match status" value="1"/>
</dbReference>
<dbReference type="AlphaFoldDB" id="A0A6I3WJQ5"/>
<dbReference type="GO" id="GO:1902495">
    <property type="term" value="C:transmembrane transporter complex"/>
    <property type="evidence" value="ECO:0007669"/>
    <property type="project" value="UniProtKB-ARBA"/>
</dbReference>
<evidence type="ECO:0000313" key="16">
    <source>
        <dbReference type="Proteomes" id="UP000438196"/>
    </source>
</evidence>
<evidence type="ECO:0000313" key="15">
    <source>
        <dbReference type="EMBL" id="MUF07543.1"/>
    </source>
</evidence>
<keyword evidence="7" id="KW-0067">ATP-binding</keyword>
<accession>A0A6I3WJQ5</accession>
<comment type="similarity">
    <text evidence="11">Belongs to the ABC transporter superfamily. Macrolide exporter (TC 3.A.1.122) family.</text>
</comment>
<dbReference type="InterPro" id="IPR050250">
    <property type="entry name" value="Macrolide_Exporter_MacB"/>
</dbReference>
<keyword evidence="10 13" id="KW-0472">Membrane</keyword>
<keyword evidence="5 13" id="KW-0812">Transmembrane</keyword>
<organism evidence="15 16">
    <name type="scientific">Pseudomonas spelaei</name>
    <dbReference type="NCBI Taxonomy" id="1055469"/>
    <lineage>
        <taxon>Bacteria</taxon>
        <taxon>Pseudomonadati</taxon>
        <taxon>Pseudomonadota</taxon>
        <taxon>Gammaproteobacteria</taxon>
        <taxon>Pseudomonadales</taxon>
        <taxon>Pseudomonadaceae</taxon>
        <taxon>Pseudomonas</taxon>
    </lineage>
</organism>
<dbReference type="InterPro" id="IPR003838">
    <property type="entry name" value="ABC3_permease_C"/>
</dbReference>
<evidence type="ECO:0000256" key="1">
    <source>
        <dbReference type="ARBA" id="ARBA00004429"/>
    </source>
</evidence>
<dbReference type="GO" id="GO:0016887">
    <property type="term" value="F:ATP hydrolysis activity"/>
    <property type="evidence" value="ECO:0007669"/>
    <property type="project" value="InterPro"/>
</dbReference>
<protein>
    <submittedName>
        <fullName evidence="15">MacB family efflux pump subunit</fullName>
    </submittedName>
</protein>
<keyword evidence="9 13" id="KW-1133">Transmembrane helix</keyword>
<dbReference type="InterPro" id="IPR027417">
    <property type="entry name" value="P-loop_NTPase"/>
</dbReference>
<feature type="transmembrane region" description="Helical" evidence="13">
    <location>
        <begin position="611"/>
        <end position="635"/>
    </location>
</feature>
<evidence type="ECO:0000256" key="12">
    <source>
        <dbReference type="ARBA" id="ARBA00038609"/>
    </source>
</evidence>
<comment type="subunit">
    <text evidence="12">Probably part of a tripartite efflux system, which is composed of an inner membrane transporter, a periplasmic membrane fusion protein, and an outer membrane component.</text>
</comment>
<dbReference type="InterPro" id="IPR017871">
    <property type="entry name" value="ABC_transporter-like_CS"/>
</dbReference>